<reference evidence="1 2" key="1">
    <citation type="submission" date="2013-11" db="EMBL/GenBank/DDBJ databases">
        <title>The Genome Sequence of Phytophthora parasitica CJ05E6.</title>
        <authorList>
            <consortium name="The Broad Institute Genomics Platform"/>
            <person name="Russ C."/>
            <person name="Tyler B."/>
            <person name="Panabieres F."/>
            <person name="Shan W."/>
            <person name="Tripathy S."/>
            <person name="Grunwald N."/>
            <person name="Machado M."/>
            <person name="Johnson C.S."/>
            <person name="Arredondo F."/>
            <person name="Hong C."/>
            <person name="Coffey M."/>
            <person name="Young S.K."/>
            <person name="Zeng Q."/>
            <person name="Gargeya S."/>
            <person name="Fitzgerald M."/>
            <person name="Abouelleil A."/>
            <person name="Alvarado L."/>
            <person name="Chapman S.B."/>
            <person name="Gainer-Dewar J."/>
            <person name="Goldberg J."/>
            <person name="Griggs A."/>
            <person name="Gujja S."/>
            <person name="Hansen M."/>
            <person name="Howarth C."/>
            <person name="Imamovic A."/>
            <person name="Ireland A."/>
            <person name="Larimer J."/>
            <person name="McCowan C."/>
            <person name="Murphy C."/>
            <person name="Pearson M."/>
            <person name="Poon T.W."/>
            <person name="Priest M."/>
            <person name="Roberts A."/>
            <person name="Saif S."/>
            <person name="Shea T."/>
            <person name="Sykes S."/>
            <person name="Wortman J."/>
            <person name="Nusbaum C."/>
            <person name="Birren B."/>
        </authorList>
    </citation>
    <scope>NUCLEOTIDE SEQUENCE [LARGE SCALE GENOMIC DNA]</scope>
    <source>
        <strain evidence="1 2">CJ05E6</strain>
    </source>
</reference>
<organism evidence="1 2">
    <name type="scientific">Phytophthora nicotianae</name>
    <name type="common">Potato buckeye rot agent</name>
    <name type="synonym">Phytophthora parasitica</name>
    <dbReference type="NCBI Taxonomy" id="4792"/>
    <lineage>
        <taxon>Eukaryota</taxon>
        <taxon>Sar</taxon>
        <taxon>Stramenopiles</taxon>
        <taxon>Oomycota</taxon>
        <taxon>Peronosporomycetes</taxon>
        <taxon>Peronosporales</taxon>
        <taxon>Peronosporaceae</taxon>
        <taxon>Phytophthora</taxon>
    </lineage>
</organism>
<gene>
    <name evidence="1" type="ORF">L916_01916</name>
</gene>
<evidence type="ECO:0000313" key="2">
    <source>
        <dbReference type="Proteomes" id="UP000053864"/>
    </source>
</evidence>
<dbReference type="Proteomes" id="UP000053864">
    <property type="component" value="Unassembled WGS sequence"/>
</dbReference>
<protein>
    <submittedName>
        <fullName evidence="1">Uncharacterized protein</fullName>
    </submittedName>
</protein>
<dbReference type="EMBL" id="KI670899">
    <property type="protein sequence ID" value="ETL48490.1"/>
    <property type="molecule type" value="Genomic_DNA"/>
</dbReference>
<name>W2JPY9_PHYNI</name>
<evidence type="ECO:0000313" key="1">
    <source>
        <dbReference type="EMBL" id="ETL48490.1"/>
    </source>
</evidence>
<proteinExistence type="predicted"/>
<dbReference type="AlphaFoldDB" id="W2JPY9"/>
<accession>W2JPY9</accession>
<sequence length="31" mass="3684">MDCRTRSFWMSLLRTEALICATRTFTTKWSA</sequence>